<dbReference type="RefSeq" id="XP_018157180.1">
    <property type="nucleotide sequence ID" value="XM_018302402.1"/>
</dbReference>
<dbReference type="VEuPathDB" id="FungiDB:CH63R_07427"/>
<dbReference type="Proteomes" id="UP000092177">
    <property type="component" value="Chromosome 5"/>
</dbReference>
<accession>A0A1B7Y9D3</accession>
<keyword evidence="3" id="KW-1185">Reference proteome</keyword>
<evidence type="ECO:0000256" key="1">
    <source>
        <dbReference type="SAM" id="MobiDB-lite"/>
    </source>
</evidence>
<evidence type="ECO:0000313" key="2">
    <source>
        <dbReference type="EMBL" id="OBR08662.1"/>
    </source>
</evidence>
<dbReference type="AlphaFoldDB" id="A0A1B7Y9D3"/>
<proteinExistence type="predicted"/>
<protein>
    <submittedName>
        <fullName evidence="2">Uncharacterized protein</fullName>
    </submittedName>
</protein>
<feature type="compositionally biased region" description="Polar residues" evidence="1">
    <location>
        <begin position="18"/>
        <end position="34"/>
    </location>
</feature>
<dbReference type="EMBL" id="LTAN01000005">
    <property type="protein sequence ID" value="OBR08662.1"/>
    <property type="molecule type" value="Genomic_DNA"/>
</dbReference>
<name>A0A1B7Y9D3_COLHI</name>
<sequence length="111" mass="12158">MTAEDAPPVPTIPDDMRSITNQSSSHKRATSLQMQPFRVASQKKQEGAGSWFGAAAEGNMANVRTSDALMRVASPESRPGAPNLFHKLFIPEDARRIARGIANRREHDNDS</sequence>
<gene>
    <name evidence="2" type="ORF">CH63R_07427</name>
</gene>
<comment type="caution">
    <text evidence="2">The sequence shown here is derived from an EMBL/GenBank/DDBJ whole genome shotgun (WGS) entry which is preliminary data.</text>
</comment>
<evidence type="ECO:0000313" key="3">
    <source>
        <dbReference type="Proteomes" id="UP000092177"/>
    </source>
</evidence>
<dbReference type="GeneID" id="28866509"/>
<reference evidence="3" key="1">
    <citation type="journal article" date="2017" name="BMC Genomics">
        <title>Gapless genome assembly of Colletotrichum higginsianum reveals chromosome structure and association of transposable elements with secondary metabolite gene clusters.</title>
        <authorList>
            <person name="Dallery J.-F."/>
            <person name="Lapalu N."/>
            <person name="Zampounis A."/>
            <person name="Pigne S."/>
            <person name="Luyten I."/>
            <person name="Amselem J."/>
            <person name="Wittenberg A.H.J."/>
            <person name="Zhou S."/>
            <person name="de Queiroz M.V."/>
            <person name="Robin G.P."/>
            <person name="Auger A."/>
            <person name="Hainaut M."/>
            <person name="Henrissat B."/>
            <person name="Kim K.-T."/>
            <person name="Lee Y.-H."/>
            <person name="Lespinet O."/>
            <person name="Schwartz D.C."/>
            <person name="Thon M.R."/>
            <person name="O'Connell R.J."/>
        </authorList>
    </citation>
    <scope>NUCLEOTIDE SEQUENCE [LARGE SCALE GENOMIC DNA]</scope>
    <source>
        <strain evidence="3">IMI 349063</strain>
    </source>
</reference>
<dbReference type="KEGG" id="chig:CH63R_07427"/>
<organism evidence="2 3">
    <name type="scientific">Colletotrichum higginsianum (strain IMI 349063)</name>
    <name type="common">Crucifer anthracnose fungus</name>
    <dbReference type="NCBI Taxonomy" id="759273"/>
    <lineage>
        <taxon>Eukaryota</taxon>
        <taxon>Fungi</taxon>
        <taxon>Dikarya</taxon>
        <taxon>Ascomycota</taxon>
        <taxon>Pezizomycotina</taxon>
        <taxon>Sordariomycetes</taxon>
        <taxon>Hypocreomycetidae</taxon>
        <taxon>Glomerellales</taxon>
        <taxon>Glomerellaceae</taxon>
        <taxon>Colletotrichum</taxon>
        <taxon>Colletotrichum destructivum species complex</taxon>
    </lineage>
</organism>
<feature type="region of interest" description="Disordered" evidence="1">
    <location>
        <begin position="1"/>
        <end position="43"/>
    </location>
</feature>